<evidence type="ECO:0000313" key="2">
    <source>
        <dbReference type="EMBL" id="MCR2044609.1"/>
    </source>
</evidence>
<keyword evidence="1" id="KW-0472">Membrane</keyword>
<keyword evidence="1" id="KW-1133">Transmembrane helix</keyword>
<dbReference type="Proteomes" id="UP001142078">
    <property type="component" value="Unassembled WGS sequence"/>
</dbReference>
<organism evidence="2 3">
    <name type="scientific">Anaerosalibacter massiliensis</name>
    <dbReference type="NCBI Taxonomy" id="1347392"/>
    <lineage>
        <taxon>Bacteria</taxon>
        <taxon>Bacillati</taxon>
        <taxon>Bacillota</taxon>
        <taxon>Tissierellia</taxon>
        <taxon>Tissierellales</taxon>
        <taxon>Sporanaerobacteraceae</taxon>
        <taxon>Anaerosalibacter</taxon>
    </lineage>
</organism>
<dbReference type="EMBL" id="JANJZL010000007">
    <property type="protein sequence ID" value="MCR2044609.1"/>
    <property type="molecule type" value="Genomic_DNA"/>
</dbReference>
<dbReference type="AlphaFoldDB" id="A0A9X2S5R7"/>
<reference evidence="2" key="1">
    <citation type="submission" date="2022-07" db="EMBL/GenBank/DDBJ databases">
        <title>Enhanced cultured diversity of the mouse gut microbiota enables custom-made synthetic communities.</title>
        <authorList>
            <person name="Afrizal A."/>
        </authorList>
    </citation>
    <scope>NUCLEOTIDE SEQUENCE</scope>
    <source>
        <strain evidence="2">DSM 29482</strain>
    </source>
</reference>
<accession>A0A9X2S5R7</accession>
<keyword evidence="3" id="KW-1185">Reference proteome</keyword>
<sequence length="70" mass="7731">MGIIGMVLILITFISFLIFVKGMTATLNNLILGKSVKEPLKIAIIGVSILIIIFILLIIDARHFNIYMNG</sequence>
<evidence type="ECO:0000313" key="3">
    <source>
        <dbReference type="Proteomes" id="UP001142078"/>
    </source>
</evidence>
<gene>
    <name evidence="2" type="ORF">NSA23_10850</name>
</gene>
<evidence type="ECO:0000256" key="1">
    <source>
        <dbReference type="SAM" id="Phobius"/>
    </source>
</evidence>
<name>A0A9X2S5R7_9FIRM</name>
<proteinExistence type="predicted"/>
<comment type="caution">
    <text evidence="2">The sequence shown here is derived from an EMBL/GenBank/DDBJ whole genome shotgun (WGS) entry which is preliminary data.</text>
</comment>
<keyword evidence="1" id="KW-0812">Transmembrane</keyword>
<dbReference type="RefSeq" id="WP_257490542.1">
    <property type="nucleotide sequence ID" value="NZ_JANJZL010000007.1"/>
</dbReference>
<feature type="transmembrane region" description="Helical" evidence="1">
    <location>
        <begin position="40"/>
        <end position="59"/>
    </location>
</feature>
<protein>
    <submittedName>
        <fullName evidence="2">Uncharacterized protein</fullName>
    </submittedName>
</protein>